<sequence length="42" mass="4913">MLIVVFVHSRTISLKHNNRNKLRSVQTGRNAAENIYTVRTHH</sequence>
<protein>
    <submittedName>
        <fullName evidence="1">Uncharacterized protein</fullName>
    </submittedName>
</protein>
<evidence type="ECO:0000313" key="2">
    <source>
        <dbReference type="Proteomes" id="UP000027583"/>
    </source>
</evidence>
<reference evidence="1 2" key="1">
    <citation type="journal article" date="2014" name="Genome Biol. Evol.">
        <title>Acetic acid bacteria genomes reveal functional traits for adaptation to life in insect guts.</title>
        <authorList>
            <person name="Chouaia B."/>
            <person name="Gaiarsa S."/>
            <person name="Crotti E."/>
            <person name="Comandatore F."/>
            <person name="Degli Esposti M."/>
            <person name="Ricci I."/>
            <person name="Alma A."/>
            <person name="Favia G."/>
            <person name="Bandi C."/>
            <person name="Daffonchio D."/>
        </authorList>
    </citation>
    <scope>NUCLEOTIDE SEQUENCE [LARGE SCALE GENOMIC DNA]</scope>
    <source>
        <strain evidence="1 2">SF2.1</strain>
    </source>
</reference>
<proteinExistence type="predicted"/>
<accession>A0A060QJQ3</accession>
<comment type="caution">
    <text evidence="1">The sequence shown here is derived from an EMBL/GenBank/DDBJ whole genome shotgun (WGS) entry which is preliminary data.</text>
</comment>
<dbReference type="EMBL" id="CBLX010000024">
    <property type="protein sequence ID" value="CDG40943.1"/>
    <property type="molecule type" value="Genomic_DNA"/>
</dbReference>
<evidence type="ECO:0000313" key="1">
    <source>
        <dbReference type="EMBL" id="CDG40943.1"/>
    </source>
</evidence>
<reference evidence="1 2" key="2">
    <citation type="journal article" date="2014" name="PLoS ONE">
        <title>Evolution of mitochondria reconstructed from the energy metabolism of living bacteria.</title>
        <authorList>
            <person name="Degli Esposti M."/>
            <person name="Chouaia B."/>
            <person name="Comandatore F."/>
            <person name="Crotti E."/>
            <person name="Sassera D."/>
            <person name="Lievens P.M."/>
            <person name="Daffonchio D."/>
            <person name="Bandi C."/>
        </authorList>
    </citation>
    <scope>NUCLEOTIDE SEQUENCE [LARGE SCALE GENOMIC DNA]</scope>
    <source>
        <strain evidence="1 2">SF2.1</strain>
    </source>
</reference>
<dbReference type="Proteomes" id="UP000027583">
    <property type="component" value="Unassembled WGS sequence"/>
</dbReference>
<organism evidence="1 2">
    <name type="scientific">Asaia bogorensis</name>
    <dbReference type="NCBI Taxonomy" id="91915"/>
    <lineage>
        <taxon>Bacteria</taxon>
        <taxon>Pseudomonadati</taxon>
        <taxon>Pseudomonadota</taxon>
        <taxon>Alphaproteobacteria</taxon>
        <taxon>Acetobacterales</taxon>
        <taxon>Acetobacteraceae</taxon>
        <taxon>Asaia</taxon>
    </lineage>
</organism>
<dbReference type="AlphaFoldDB" id="A0A060QJQ3"/>
<gene>
    <name evidence="1" type="ORF">ASAP_2898</name>
</gene>
<name>A0A060QJQ3_9PROT</name>